<reference evidence="2 3" key="1">
    <citation type="submission" date="2016-01" db="EMBL/GenBank/DDBJ databases">
        <authorList>
            <person name="Varghese N."/>
        </authorList>
    </citation>
    <scope>NUCLEOTIDE SEQUENCE [LARGE SCALE GENOMIC DNA]</scope>
    <source>
        <strain evidence="2 3">HL-91</strain>
    </source>
</reference>
<dbReference type="RefSeq" id="WP_141655858.1">
    <property type="nucleotide sequence ID" value="NZ_FBYC01000003.1"/>
</dbReference>
<proteinExistence type="predicted"/>
<evidence type="ECO:0000313" key="3">
    <source>
        <dbReference type="Proteomes" id="UP000182045"/>
    </source>
</evidence>
<protein>
    <recommendedName>
        <fullName evidence="1">DUF7713 domain-containing protein</fullName>
    </recommendedName>
</protein>
<gene>
    <name evidence="2" type="ORF">Ga0058931_0659</name>
</gene>
<dbReference type="Pfam" id="PF24828">
    <property type="entry name" value="DUF7713"/>
    <property type="match status" value="1"/>
</dbReference>
<accession>A0ABM9VQH2</accession>
<dbReference type="InterPro" id="IPR056130">
    <property type="entry name" value="DUF7713"/>
</dbReference>
<organism evidence="2 3">
    <name type="scientific">Roseibaca calidilacus</name>
    <dbReference type="NCBI Taxonomy" id="1666912"/>
    <lineage>
        <taxon>Bacteria</taxon>
        <taxon>Pseudomonadati</taxon>
        <taxon>Pseudomonadota</taxon>
        <taxon>Alphaproteobacteria</taxon>
        <taxon>Rhodobacterales</taxon>
        <taxon>Paracoccaceae</taxon>
        <taxon>Roseinatronobacter</taxon>
    </lineage>
</organism>
<name>A0ABM9VQH2_9RHOB</name>
<sequence length="162" mass="18425">MRFRRPPQSSIDQVHISRDGEVAIIEFADPAYGTVNLTLGPEINTLTDHEILDVYNDIVAAQEASIADPANRPIEIPKGRPQIEWLEDFQQWSARGHVLKCEVSDTEDGNLVFYFDDKELDAEAFLQLIRPFAGWGMRVTFMDESQIHDEPVVIVRDPDDDT</sequence>
<dbReference type="Proteomes" id="UP000182045">
    <property type="component" value="Unassembled WGS sequence"/>
</dbReference>
<evidence type="ECO:0000313" key="2">
    <source>
        <dbReference type="EMBL" id="CUX79961.1"/>
    </source>
</evidence>
<comment type="caution">
    <text evidence="2">The sequence shown here is derived from an EMBL/GenBank/DDBJ whole genome shotgun (WGS) entry which is preliminary data.</text>
</comment>
<keyword evidence="3" id="KW-1185">Reference proteome</keyword>
<evidence type="ECO:0000259" key="1">
    <source>
        <dbReference type="Pfam" id="PF24828"/>
    </source>
</evidence>
<dbReference type="EMBL" id="FBYC01000003">
    <property type="protein sequence ID" value="CUX79961.1"/>
    <property type="molecule type" value="Genomic_DNA"/>
</dbReference>
<feature type="domain" description="DUF7713" evidence="1">
    <location>
        <begin position="87"/>
        <end position="145"/>
    </location>
</feature>